<protein>
    <submittedName>
        <fullName evidence="2">Unannotated protein</fullName>
    </submittedName>
</protein>
<dbReference type="InterPro" id="IPR002716">
    <property type="entry name" value="PIN_dom"/>
</dbReference>
<evidence type="ECO:0000259" key="1">
    <source>
        <dbReference type="Pfam" id="PF01850"/>
    </source>
</evidence>
<dbReference type="SUPFAM" id="SSF88723">
    <property type="entry name" value="PIN domain-like"/>
    <property type="match status" value="1"/>
</dbReference>
<name>A0A6J6IZK3_9ZZZZ</name>
<proteinExistence type="predicted"/>
<dbReference type="Pfam" id="PF01850">
    <property type="entry name" value="PIN"/>
    <property type="match status" value="1"/>
</dbReference>
<reference evidence="2" key="1">
    <citation type="submission" date="2020-05" db="EMBL/GenBank/DDBJ databases">
        <authorList>
            <person name="Chiriac C."/>
            <person name="Salcher M."/>
            <person name="Ghai R."/>
            <person name="Kavagutti S V."/>
        </authorList>
    </citation>
    <scope>NUCLEOTIDE SEQUENCE</scope>
</reference>
<dbReference type="AlphaFoldDB" id="A0A6J6IZK3"/>
<feature type="domain" description="PIN" evidence="1">
    <location>
        <begin position="6"/>
        <end position="105"/>
    </location>
</feature>
<dbReference type="InterPro" id="IPR029060">
    <property type="entry name" value="PIN-like_dom_sf"/>
</dbReference>
<dbReference type="EMBL" id="CAEZVG010000082">
    <property type="protein sequence ID" value="CAB4630076.1"/>
    <property type="molecule type" value="Genomic_DNA"/>
</dbReference>
<gene>
    <name evidence="2" type="ORF">UFOPK1946_01073</name>
</gene>
<organism evidence="2">
    <name type="scientific">freshwater metagenome</name>
    <dbReference type="NCBI Taxonomy" id="449393"/>
    <lineage>
        <taxon>unclassified sequences</taxon>
        <taxon>metagenomes</taxon>
        <taxon>ecological metagenomes</taxon>
    </lineage>
</organism>
<accession>A0A6J6IZK3</accession>
<evidence type="ECO:0000313" key="2">
    <source>
        <dbReference type="EMBL" id="CAB4630076.1"/>
    </source>
</evidence>
<sequence length="118" mass="13115">MSLILKDVNAQRLLDSLKGDLFTSKLGRSEVIRSLTKFNIDKINQAEEFFERVTLLDITDLVLTVVESYPREITLKTSDAIHVATAGLILEDGDSLATFDKQMATNAERLGIPVLTFS</sequence>
<dbReference type="Gene3D" id="3.40.50.1010">
    <property type="entry name" value="5'-nuclease"/>
    <property type="match status" value="1"/>
</dbReference>